<gene>
    <name evidence="3" type="ORF">QJV33_05440</name>
</gene>
<comment type="caution">
    <text evidence="3">The sequence shown here is derived from an EMBL/GenBank/DDBJ whole genome shotgun (WGS) entry which is preliminary data.</text>
</comment>
<name>A0ABT6Q773_9PROT</name>
<proteinExistence type="predicted"/>
<dbReference type="Gene3D" id="3.10.450.50">
    <property type="match status" value="1"/>
</dbReference>
<keyword evidence="4" id="KW-1185">Reference proteome</keyword>
<protein>
    <submittedName>
        <fullName evidence="3">DUF3828 domain-containing protein</fullName>
    </submittedName>
</protein>
<sequence>MLINHFNLMKTYCGITALIGTLFLFQTHAYAQSSPTEIIKQIYSFYQPSPDSESNDIGFDRTDFKNKQFFSPDFLKVIKEDEKLTSAQGDGSVMDYDFICNCQDTMDGLIVRNIEILQETAHTARVKVSFDFVMNGSDTFQKDDVFTTDRPGQQHTYFNLINSNNRWFIDDVTDEKNIGIKKTWKEELRKYYHSSIQ</sequence>
<evidence type="ECO:0000313" key="4">
    <source>
        <dbReference type="Proteomes" id="UP001431775"/>
    </source>
</evidence>
<evidence type="ECO:0000256" key="1">
    <source>
        <dbReference type="SAM" id="SignalP"/>
    </source>
</evidence>
<dbReference type="Proteomes" id="UP001431775">
    <property type="component" value="Unassembled WGS sequence"/>
</dbReference>
<dbReference type="RefSeq" id="WP_281462360.1">
    <property type="nucleotide sequence ID" value="NZ_JASBAN010000001.1"/>
</dbReference>
<dbReference type="EMBL" id="JASBAN010000001">
    <property type="protein sequence ID" value="MDI2112729.1"/>
    <property type="molecule type" value="Genomic_DNA"/>
</dbReference>
<evidence type="ECO:0000259" key="2">
    <source>
        <dbReference type="Pfam" id="PF12883"/>
    </source>
</evidence>
<keyword evidence="1" id="KW-0732">Signal</keyword>
<reference evidence="3" key="1">
    <citation type="submission" date="2023-05" db="EMBL/GenBank/DDBJ databases">
        <title>Whole genome sequence of Commensalibacter sp.</title>
        <authorList>
            <person name="Charoenyingcharoen P."/>
            <person name="Yukphan P."/>
        </authorList>
    </citation>
    <scope>NUCLEOTIDE SEQUENCE</scope>
    <source>
        <strain evidence="3">TBRC 10068</strain>
    </source>
</reference>
<dbReference type="InterPro" id="IPR024289">
    <property type="entry name" value="DUF3828"/>
</dbReference>
<dbReference type="Pfam" id="PF12883">
    <property type="entry name" value="DUF3828"/>
    <property type="match status" value="1"/>
</dbReference>
<feature type="signal peptide" evidence="1">
    <location>
        <begin position="1"/>
        <end position="31"/>
    </location>
</feature>
<feature type="domain" description="DUF3828" evidence="2">
    <location>
        <begin position="36"/>
        <end position="141"/>
    </location>
</feature>
<evidence type="ECO:0000313" key="3">
    <source>
        <dbReference type="EMBL" id="MDI2112729.1"/>
    </source>
</evidence>
<organism evidence="3 4">
    <name type="scientific">Commensalibacter nepenthis</name>
    <dbReference type="NCBI Taxonomy" id="3043872"/>
    <lineage>
        <taxon>Bacteria</taxon>
        <taxon>Pseudomonadati</taxon>
        <taxon>Pseudomonadota</taxon>
        <taxon>Alphaproteobacteria</taxon>
        <taxon>Acetobacterales</taxon>
        <taxon>Acetobacteraceae</taxon>
    </lineage>
</organism>
<feature type="chain" id="PRO_5046351394" evidence="1">
    <location>
        <begin position="32"/>
        <end position="197"/>
    </location>
</feature>
<accession>A0ABT6Q773</accession>